<protein>
    <submittedName>
        <fullName evidence="6">ABC transporter ATP-binding protein</fullName>
    </submittedName>
</protein>
<feature type="domain" description="ABC transporter" evidence="5">
    <location>
        <begin position="18"/>
        <end position="249"/>
    </location>
</feature>
<comment type="caution">
    <text evidence="6">The sequence shown here is derived from an EMBL/GenBank/DDBJ whole genome shotgun (WGS) entry which is preliminary data.</text>
</comment>
<name>A0ABV6ADI7_9HYPH</name>
<dbReference type="PROSITE" id="PS50893">
    <property type="entry name" value="ABC_TRANSPORTER_2"/>
    <property type="match status" value="1"/>
</dbReference>
<dbReference type="InterPro" id="IPR003593">
    <property type="entry name" value="AAA+_ATPase"/>
</dbReference>
<evidence type="ECO:0000313" key="6">
    <source>
        <dbReference type="EMBL" id="MFB9948678.1"/>
    </source>
</evidence>
<dbReference type="SUPFAM" id="SSF52540">
    <property type="entry name" value="P-loop containing nucleoside triphosphate hydrolases"/>
    <property type="match status" value="1"/>
</dbReference>
<dbReference type="EMBL" id="JBHMAA010000008">
    <property type="protein sequence ID" value="MFB9948678.1"/>
    <property type="molecule type" value="Genomic_DNA"/>
</dbReference>
<keyword evidence="2" id="KW-0813">Transport</keyword>
<accession>A0ABV6ADI7</accession>
<reference evidence="6 7" key="1">
    <citation type="submission" date="2024-09" db="EMBL/GenBank/DDBJ databases">
        <authorList>
            <person name="Sun Q."/>
            <person name="Mori K."/>
        </authorList>
    </citation>
    <scope>NUCLEOTIDE SEQUENCE [LARGE SCALE GENOMIC DNA]</scope>
    <source>
        <strain evidence="6 7">TBRC 4938</strain>
    </source>
</reference>
<dbReference type="GO" id="GO:0005524">
    <property type="term" value="F:ATP binding"/>
    <property type="evidence" value="ECO:0007669"/>
    <property type="project" value="UniProtKB-KW"/>
</dbReference>
<dbReference type="SMART" id="SM00382">
    <property type="entry name" value="AAA"/>
    <property type="match status" value="1"/>
</dbReference>
<evidence type="ECO:0000313" key="7">
    <source>
        <dbReference type="Proteomes" id="UP001589692"/>
    </source>
</evidence>
<evidence type="ECO:0000256" key="2">
    <source>
        <dbReference type="ARBA" id="ARBA00022448"/>
    </source>
</evidence>
<dbReference type="Pfam" id="PF00005">
    <property type="entry name" value="ABC_tran"/>
    <property type="match status" value="1"/>
</dbReference>
<keyword evidence="4 6" id="KW-0067">ATP-binding</keyword>
<dbReference type="InterPro" id="IPR027417">
    <property type="entry name" value="P-loop_NTPase"/>
</dbReference>
<evidence type="ECO:0000256" key="3">
    <source>
        <dbReference type="ARBA" id="ARBA00022741"/>
    </source>
</evidence>
<dbReference type="RefSeq" id="WP_377258313.1">
    <property type="nucleotide sequence ID" value="NZ_JBHMAA010000008.1"/>
</dbReference>
<comment type="similarity">
    <text evidence="1">Belongs to the ABC transporter superfamily.</text>
</comment>
<evidence type="ECO:0000256" key="1">
    <source>
        <dbReference type="ARBA" id="ARBA00005417"/>
    </source>
</evidence>
<evidence type="ECO:0000259" key="5">
    <source>
        <dbReference type="PROSITE" id="PS50893"/>
    </source>
</evidence>
<evidence type="ECO:0000256" key="4">
    <source>
        <dbReference type="ARBA" id="ARBA00022840"/>
    </source>
</evidence>
<dbReference type="Proteomes" id="UP001589692">
    <property type="component" value="Unassembled WGS sequence"/>
</dbReference>
<dbReference type="CDD" id="cd03293">
    <property type="entry name" value="ABC_NrtD_SsuB_transporters"/>
    <property type="match status" value="1"/>
</dbReference>
<dbReference type="InterPro" id="IPR050166">
    <property type="entry name" value="ABC_transporter_ATP-bind"/>
</dbReference>
<organism evidence="6 7">
    <name type="scientific">Rhizobium puerariae</name>
    <dbReference type="NCBI Taxonomy" id="1585791"/>
    <lineage>
        <taxon>Bacteria</taxon>
        <taxon>Pseudomonadati</taxon>
        <taxon>Pseudomonadota</taxon>
        <taxon>Alphaproteobacteria</taxon>
        <taxon>Hyphomicrobiales</taxon>
        <taxon>Rhizobiaceae</taxon>
        <taxon>Rhizobium/Agrobacterium group</taxon>
        <taxon>Rhizobium</taxon>
    </lineage>
</organism>
<sequence length="264" mass="29255">MADSLTLSPTRTLDAGSVRIADVSKTFRLEERTVHALDKVSLAIESGEFISIVGPSGCGKSTLLRFLAGLDGPDSGRITVDGEMIDRPSLKRGIVFQDHRLLPWLSVERNIALSLHSVAGSETEKRERVQYLIDLVGLTGFEKALPHELSGGMSQRAAIARGLAPRPPLLLLDEPLGALDSLTRSHLQDELLAIWEREKSTVVMVTHDVEEAIYLSDRVVVMEPRPGRIARIFDISSTRPRHRDDADFVTVRREITDLLAHRKN</sequence>
<keyword evidence="7" id="KW-1185">Reference proteome</keyword>
<dbReference type="PROSITE" id="PS00211">
    <property type="entry name" value="ABC_TRANSPORTER_1"/>
    <property type="match status" value="1"/>
</dbReference>
<dbReference type="Gene3D" id="3.40.50.300">
    <property type="entry name" value="P-loop containing nucleotide triphosphate hydrolases"/>
    <property type="match status" value="1"/>
</dbReference>
<dbReference type="InterPro" id="IPR017871">
    <property type="entry name" value="ABC_transporter-like_CS"/>
</dbReference>
<dbReference type="PANTHER" id="PTHR42788">
    <property type="entry name" value="TAURINE IMPORT ATP-BINDING PROTEIN-RELATED"/>
    <property type="match status" value="1"/>
</dbReference>
<keyword evidence="3" id="KW-0547">Nucleotide-binding</keyword>
<gene>
    <name evidence="6" type="ORF">ACFFP0_07450</name>
</gene>
<dbReference type="InterPro" id="IPR003439">
    <property type="entry name" value="ABC_transporter-like_ATP-bd"/>
</dbReference>
<dbReference type="PANTHER" id="PTHR42788:SF13">
    <property type="entry name" value="ALIPHATIC SULFONATES IMPORT ATP-BINDING PROTEIN SSUB"/>
    <property type="match status" value="1"/>
</dbReference>
<proteinExistence type="inferred from homology"/>